<evidence type="ECO:0000313" key="2">
    <source>
        <dbReference type="Proteomes" id="UP000479043"/>
    </source>
</evidence>
<dbReference type="AlphaFoldDB" id="A0A6L8LWL7"/>
<organism evidence="1 2">
    <name type="scientific">Thalassovita mangrovi</name>
    <dbReference type="NCBI Taxonomy" id="2692236"/>
    <lineage>
        <taxon>Bacteria</taxon>
        <taxon>Pseudomonadati</taxon>
        <taxon>Pseudomonadota</taxon>
        <taxon>Alphaproteobacteria</taxon>
        <taxon>Rhodobacterales</taxon>
        <taxon>Roseobacteraceae</taxon>
        <taxon>Thalassovita</taxon>
    </lineage>
</organism>
<name>A0A6L8LWL7_9RHOB</name>
<gene>
    <name evidence="1" type="ORF">GR167_19740</name>
</gene>
<accession>A0A6L8LWL7</accession>
<reference evidence="1 2" key="1">
    <citation type="submission" date="2020-01" db="EMBL/GenBank/DDBJ databases">
        <authorList>
            <person name="Chen S."/>
        </authorList>
    </citation>
    <scope>NUCLEOTIDE SEQUENCE [LARGE SCALE GENOMIC DNA]</scope>
    <source>
        <strain evidence="1 2">GS-10</strain>
    </source>
</reference>
<sequence>MGGNLYRRLIDMKEALGSFKGRFLVRLEQHDEVWVPTREQDFRNVFHDFDEVADVGFTGVEPDRLAGLAGLGAQLGPLVPGPGQTKLQHGFSVAIYFPASDAYISIGNGQIKAFDISSGDELGMAGARVDVPKYFPSTNAVYLADWAELLIAAENGYFILKDDLVDSASACW</sequence>
<keyword evidence="2" id="KW-1185">Reference proteome</keyword>
<dbReference type="RefSeq" id="WP_160975461.1">
    <property type="nucleotide sequence ID" value="NZ_WWEN01000012.1"/>
</dbReference>
<comment type="caution">
    <text evidence="1">The sequence shown here is derived from an EMBL/GenBank/DDBJ whole genome shotgun (WGS) entry which is preliminary data.</text>
</comment>
<protein>
    <submittedName>
        <fullName evidence="1">Uncharacterized protein</fullName>
    </submittedName>
</protein>
<proteinExistence type="predicted"/>
<evidence type="ECO:0000313" key="1">
    <source>
        <dbReference type="EMBL" id="MYM57559.1"/>
    </source>
</evidence>
<dbReference type="EMBL" id="WWEN01000012">
    <property type="protein sequence ID" value="MYM57559.1"/>
    <property type="molecule type" value="Genomic_DNA"/>
</dbReference>
<dbReference type="Proteomes" id="UP000479043">
    <property type="component" value="Unassembled WGS sequence"/>
</dbReference>